<keyword evidence="1" id="KW-0812">Transmembrane</keyword>
<evidence type="ECO:0008006" key="7">
    <source>
        <dbReference type="Google" id="ProtNLM"/>
    </source>
</evidence>
<feature type="chain" id="PRO_5004565979" description="7TM-DISM receptor extracellular domain-containing protein" evidence="2">
    <location>
        <begin position="17"/>
        <end position="285"/>
    </location>
</feature>
<dbReference type="PATRIC" id="fig|1172190.3.peg.71"/>
<feature type="transmembrane region" description="Helical" evidence="1">
    <location>
        <begin position="205"/>
        <end position="224"/>
    </location>
</feature>
<dbReference type="RefSeq" id="WP_021286358.1">
    <property type="nucleotide sequence ID" value="NZ_AUPZ01000001.1"/>
</dbReference>
<keyword evidence="1" id="KW-1133">Transmembrane helix</keyword>
<dbReference type="OrthoDB" id="5342753at2"/>
<name>T0JUN5_9BACT</name>
<proteinExistence type="predicted"/>
<evidence type="ECO:0000256" key="1">
    <source>
        <dbReference type="SAM" id="Phobius"/>
    </source>
</evidence>
<evidence type="ECO:0000313" key="6">
    <source>
        <dbReference type="Proteomes" id="UP000015520"/>
    </source>
</evidence>
<comment type="caution">
    <text evidence="5">The sequence shown here is derived from an EMBL/GenBank/DDBJ whole genome shotgun (WGS) entry which is preliminary data.</text>
</comment>
<feature type="transmembrane region" description="Helical" evidence="1">
    <location>
        <begin position="179"/>
        <end position="198"/>
    </location>
</feature>
<feature type="signal peptide" evidence="2">
    <location>
        <begin position="1"/>
        <end position="16"/>
    </location>
</feature>
<organism evidence="5 6">
    <name type="scientific">Sulfurimonas hongkongensis</name>
    <dbReference type="NCBI Taxonomy" id="1172190"/>
    <lineage>
        <taxon>Bacteria</taxon>
        <taxon>Pseudomonadati</taxon>
        <taxon>Campylobacterota</taxon>
        <taxon>Epsilonproteobacteria</taxon>
        <taxon>Campylobacterales</taxon>
        <taxon>Sulfurimonadaceae</taxon>
        <taxon>Sulfurimonas</taxon>
    </lineage>
</organism>
<dbReference type="AlphaFoldDB" id="T0JUN5"/>
<dbReference type="EMBL" id="AUPZ01000001">
    <property type="protein sequence ID" value="EQB40737.1"/>
    <property type="molecule type" value="Genomic_DNA"/>
</dbReference>
<keyword evidence="6" id="KW-1185">Reference proteome</keyword>
<dbReference type="Pfam" id="PF07696">
    <property type="entry name" value="7TMR-DISMED2"/>
    <property type="match status" value="1"/>
</dbReference>
<keyword evidence="2" id="KW-0732">Signal</keyword>
<evidence type="ECO:0000313" key="5">
    <source>
        <dbReference type="EMBL" id="EQB40737.1"/>
    </source>
</evidence>
<feature type="domain" description="7TM-DISM receptor extracellular" evidence="4">
    <location>
        <begin position="34"/>
        <end position="153"/>
    </location>
</feature>
<accession>T0JUN5</accession>
<dbReference type="eggNOG" id="COG3706">
    <property type="taxonomic scope" value="Bacteria"/>
</dbReference>
<evidence type="ECO:0000259" key="3">
    <source>
        <dbReference type="Pfam" id="PF07695"/>
    </source>
</evidence>
<feature type="transmembrane region" description="Helical" evidence="1">
    <location>
        <begin position="236"/>
        <end position="259"/>
    </location>
</feature>
<sequence length="285" mass="33538">MRLFILFLSLISLSLAEPIVNINSDKFSITDFKLSYLIDNTHKLKFEDIKTMQFEQGQNKDSLGVKVKNVWIKIKLFNATTKEQTLFLHQDLAFKFTSLEYFEVDQNDKLIKEQAIIPYSPQAKEQLNGADAIFAITLNPDEYKTIYVHQKTPAYHFYNFLIYSQKESVRHLIYEKVDAVLISGLLLALAIYNLLIFISSRYKEYLYYSLYLMSSTLWIFYIYGSLAHYFEIYGDFAVRFNFSIMLAPIFLALFIQTIFKTKERYKFEHKLLLSNAEVKYTSNAE</sequence>
<dbReference type="InterPro" id="IPR011623">
    <property type="entry name" value="7TMR_DISM_rcpt_extracell_dom1"/>
</dbReference>
<dbReference type="Pfam" id="PF07695">
    <property type="entry name" value="7TMR-DISM_7TM"/>
    <property type="match status" value="1"/>
</dbReference>
<protein>
    <recommendedName>
        <fullName evidence="7">7TM-DISM receptor extracellular domain-containing protein</fullName>
    </recommendedName>
</protein>
<keyword evidence="1" id="KW-0472">Membrane</keyword>
<dbReference type="STRING" id="1172190.M947_00360"/>
<evidence type="ECO:0000259" key="4">
    <source>
        <dbReference type="Pfam" id="PF07696"/>
    </source>
</evidence>
<feature type="domain" description="7TM-DISM receptor extracellular" evidence="3">
    <location>
        <begin position="181"/>
        <end position="269"/>
    </location>
</feature>
<gene>
    <name evidence="5" type="ORF">M947_00360</name>
</gene>
<dbReference type="InterPro" id="IPR011622">
    <property type="entry name" value="7TMR_DISM_rcpt_extracell_dom2"/>
</dbReference>
<dbReference type="Gene3D" id="2.60.40.2380">
    <property type="match status" value="1"/>
</dbReference>
<reference evidence="5 6" key="1">
    <citation type="submission" date="2013-07" db="EMBL/GenBank/DDBJ databases">
        <title>Sulfurimonas hongkongensis AST-10 Genome Sequencing.</title>
        <authorList>
            <person name="Cai L."/>
            <person name="Zhang T."/>
        </authorList>
    </citation>
    <scope>NUCLEOTIDE SEQUENCE [LARGE SCALE GENOMIC DNA]</scope>
    <source>
        <strain evidence="5 6">AST-10</strain>
    </source>
</reference>
<evidence type="ECO:0000256" key="2">
    <source>
        <dbReference type="SAM" id="SignalP"/>
    </source>
</evidence>
<dbReference type="Proteomes" id="UP000015520">
    <property type="component" value="Unassembled WGS sequence"/>
</dbReference>